<dbReference type="Proteomes" id="UP001153636">
    <property type="component" value="Chromosome 7"/>
</dbReference>
<gene>
    <name evidence="13" type="ORF">PSYICH_LOCUS13015</name>
</gene>
<dbReference type="InterPro" id="IPR009001">
    <property type="entry name" value="Transl_elong_EF1A/Init_IF2_C"/>
</dbReference>
<keyword evidence="7" id="KW-0810">Translation regulation</keyword>
<sequence>MARHRDIRNMDYSEDYDGYDDVYGHSVDDDFYISPSNRQFLYNREPSRSSEGDIKEEDESEAELSDIDRAKLASCIDQIKQIIGSISISRNDLVNIIIQQKFDIQKSISVIMDDSLHSAAPEKDNSDKSKFTVPKLNSGITNYAPKFTIPKFTIPKLNENSHIASLDSNKIIDSIADKKQFGNLSDLVSTHLKINSVSPPIDFKTQLKFLHKNKPETLEITPKLGKMSISESRSSCDMPDKTETKFQIDLSVALKNTISAPLISTKEKENFQIPFIDCEPLELRHKKEALNKELLCTLNMKNVKNLKLTSEKKKSFFGRVICRNYKRYVKQIMQEKINLNNIKRFDFSSVSPDIVNQPEVVQTSELDTATKVISSTPKTVNITKGFDLPQKELKVSITPRSQSPASGKITPVGNTIFDNVDDVKTQRITDSKFDPQKLYQKERGDGKEHLYMVVIGHVDAGKSTLMGHLLCDLGQVTLLDAPGHKDFIPNMISGAGQADVALLVVDANRGEFEAGFDYGGQTREHALLVRSLGVSQIAVAVNKLDTVSWSQERFDDIVKKLKTFLRQVGFKESDVSFVPCSGLTGQNLIIKPTENDLLRWYDGPCLLEVIDKFRSPERPVSKPFRLSINDIFKGTGTSFCVSGRVETGTLSAGDKVLVCPNREYAVVKSLAIEESSKTIVFAGDQVIATLSGIEMQNVSVGNILCDPQRPVQVAMKFQARIVVFNVSVPITKGYPVVLHNQSLVEPVVVNKLISQLNKSTGELLKKHPRFLGPNTSAIVEIQISRPIALELYSECKELGRIMLRIGGVTIAAGLITQIIL</sequence>
<dbReference type="FunFam" id="2.40.30.10:FF:000020">
    <property type="entry name" value="Translation elongation factor EF-1"/>
    <property type="match status" value="1"/>
</dbReference>
<evidence type="ECO:0000256" key="3">
    <source>
        <dbReference type="ARBA" id="ARBA00022490"/>
    </source>
</evidence>
<feature type="compositionally biased region" description="Acidic residues" evidence="11">
    <location>
        <begin position="54"/>
        <end position="63"/>
    </location>
</feature>
<dbReference type="InterPro" id="IPR027417">
    <property type="entry name" value="P-loop_NTPase"/>
</dbReference>
<dbReference type="CDD" id="cd04093">
    <property type="entry name" value="HBS1_C_III"/>
    <property type="match status" value="1"/>
</dbReference>
<keyword evidence="5" id="KW-0547">Nucleotide-binding</keyword>
<dbReference type="InterPro" id="IPR004161">
    <property type="entry name" value="EFTu-like_2"/>
</dbReference>
<dbReference type="GO" id="GO:0006412">
    <property type="term" value="P:translation"/>
    <property type="evidence" value="ECO:0007669"/>
    <property type="project" value="UniProtKB-KW"/>
</dbReference>
<feature type="domain" description="Tr-type G" evidence="12">
    <location>
        <begin position="475"/>
        <end position="620"/>
    </location>
</feature>
<evidence type="ECO:0000256" key="5">
    <source>
        <dbReference type="ARBA" id="ARBA00022741"/>
    </source>
</evidence>
<dbReference type="GO" id="GO:0003924">
    <property type="term" value="F:GTPase activity"/>
    <property type="evidence" value="ECO:0007669"/>
    <property type="project" value="InterPro"/>
</dbReference>
<dbReference type="Gene3D" id="1.10.8.10">
    <property type="entry name" value="DNA helicase RuvA subunit, C-terminal domain"/>
    <property type="match status" value="1"/>
</dbReference>
<name>A0A9P0DA96_9CUCU</name>
<accession>A0A9P0DA96</accession>
<dbReference type="Gene3D" id="2.40.30.10">
    <property type="entry name" value="Translation factors"/>
    <property type="match status" value="2"/>
</dbReference>
<dbReference type="GO" id="GO:0005525">
    <property type="term" value="F:GTP binding"/>
    <property type="evidence" value="ECO:0007669"/>
    <property type="project" value="UniProtKB-KW"/>
</dbReference>
<keyword evidence="14" id="KW-1185">Reference proteome</keyword>
<dbReference type="Pfam" id="PF00009">
    <property type="entry name" value="GTP_EFTU"/>
    <property type="match status" value="1"/>
</dbReference>
<dbReference type="PROSITE" id="PS51722">
    <property type="entry name" value="G_TR_2"/>
    <property type="match status" value="1"/>
</dbReference>
<dbReference type="FunFam" id="2.40.30.10:FF:000035">
    <property type="entry name" value="HBS1-like translational GTPase"/>
    <property type="match status" value="1"/>
</dbReference>
<evidence type="ECO:0000256" key="9">
    <source>
        <dbReference type="ARBA" id="ARBA00023134"/>
    </source>
</evidence>
<keyword evidence="3" id="KW-0963">Cytoplasm</keyword>
<dbReference type="InterPro" id="IPR054696">
    <property type="entry name" value="GTP-eEF1A_C"/>
</dbReference>
<dbReference type="InterPro" id="IPR050100">
    <property type="entry name" value="TRAFAC_GTPase_members"/>
</dbReference>
<protein>
    <recommendedName>
        <fullName evidence="12">Tr-type G domain-containing protein</fullName>
    </recommendedName>
</protein>
<reference evidence="13" key="1">
    <citation type="submission" date="2022-01" db="EMBL/GenBank/DDBJ databases">
        <authorList>
            <person name="King R."/>
        </authorList>
    </citation>
    <scope>NUCLEOTIDE SEQUENCE</scope>
</reference>
<dbReference type="CDD" id="cd16267">
    <property type="entry name" value="HBS1-like_II"/>
    <property type="match status" value="1"/>
</dbReference>
<evidence type="ECO:0000256" key="4">
    <source>
        <dbReference type="ARBA" id="ARBA00022553"/>
    </source>
</evidence>
<evidence type="ECO:0000256" key="8">
    <source>
        <dbReference type="ARBA" id="ARBA00022917"/>
    </source>
</evidence>
<dbReference type="Pfam" id="PF03144">
    <property type="entry name" value="GTP_EFTU_D2"/>
    <property type="match status" value="1"/>
</dbReference>
<evidence type="ECO:0000256" key="7">
    <source>
        <dbReference type="ARBA" id="ARBA00022845"/>
    </source>
</evidence>
<dbReference type="PANTHER" id="PTHR23115">
    <property type="entry name" value="TRANSLATION FACTOR"/>
    <property type="match status" value="1"/>
</dbReference>
<evidence type="ECO:0000256" key="10">
    <source>
        <dbReference type="ARBA" id="ARBA00049117"/>
    </source>
</evidence>
<dbReference type="InterPro" id="IPR015033">
    <property type="entry name" value="HBS1-like_N"/>
</dbReference>
<dbReference type="Pfam" id="PF22594">
    <property type="entry name" value="GTP-eEF1A_C"/>
    <property type="match status" value="1"/>
</dbReference>
<dbReference type="EMBL" id="OV651819">
    <property type="protein sequence ID" value="CAH1113230.1"/>
    <property type="molecule type" value="Genomic_DNA"/>
</dbReference>
<feature type="region of interest" description="Disordered" evidence="11">
    <location>
        <begin position="42"/>
        <end position="63"/>
    </location>
</feature>
<organism evidence="13 14">
    <name type="scientific">Psylliodes chrysocephalus</name>
    <dbReference type="NCBI Taxonomy" id="3402493"/>
    <lineage>
        <taxon>Eukaryota</taxon>
        <taxon>Metazoa</taxon>
        <taxon>Ecdysozoa</taxon>
        <taxon>Arthropoda</taxon>
        <taxon>Hexapoda</taxon>
        <taxon>Insecta</taxon>
        <taxon>Pterygota</taxon>
        <taxon>Neoptera</taxon>
        <taxon>Endopterygota</taxon>
        <taxon>Coleoptera</taxon>
        <taxon>Polyphaga</taxon>
        <taxon>Cucujiformia</taxon>
        <taxon>Chrysomeloidea</taxon>
        <taxon>Chrysomelidae</taxon>
        <taxon>Galerucinae</taxon>
        <taxon>Alticini</taxon>
        <taxon>Psylliodes</taxon>
    </lineage>
</organism>
<dbReference type="GO" id="GO:0006417">
    <property type="term" value="P:regulation of translation"/>
    <property type="evidence" value="ECO:0007669"/>
    <property type="project" value="UniProtKB-KW"/>
</dbReference>
<keyword evidence="4" id="KW-0597">Phosphoprotein</keyword>
<keyword evidence="8" id="KW-0648">Protein biosynthesis</keyword>
<evidence type="ECO:0000256" key="11">
    <source>
        <dbReference type="SAM" id="MobiDB-lite"/>
    </source>
</evidence>
<dbReference type="SUPFAM" id="SSF50465">
    <property type="entry name" value="EF-Tu/eEF-1alpha/eIF2-gamma C-terminal domain"/>
    <property type="match status" value="1"/>
</dbReference>
<evidence type="ECO:0000256" key="2">
    <source>
        <dbReference type="ARBA" id="ARBA00007249"/>
    </source>
</evidence>
<dbReference type="Pfam" id="PF08938">
    <property type="entry name" value="HBS1_N"/>
    <property type="match status" value="1"/>
</dbReference>
<keyword evidence="6" id="KW-0378">Hydrolase</keyword>
<dbReference type="InterPro" id="IPR009000">
    <property type="entry name" value="Transl_B-barrel_sf"/>
</dbReference>
<evidence type="ECO:0000259" key="12">
    <source>
        <dbReference type="PROSITE" id="PS51722"/>
    </source>
</evidence>
<dbReference type="Gene3D" id="3.40.50.300">
    <property type="entry name" value="P-loop containing nucleotide triphosphate hydrolases"/>
    <property type="match status" value="2"/>
</dbReference>
<comment type="subcellular location">
    <subcellularLocation>
        <location evidence="1">Cytoplasm</location>
    </subcellularLocation>
</comment>
<evidence type="ECO:0000313" key="14">
    <source>
        <dbReference type="Proteomes" id="UP001153636"/>
    </source>
</evidence>
<dbReference type="SUPFAM" id="SSF52540">
    <property type="entry name" value="P-loop containing nucleoside triphosphate hydrolases"/>
    <property type="match status" value="1"/>
</dbReference>
<dbReference type="SUPFAM" id="SSF50447">
    <property type="entry name" value="Translation proteins"/>
    <property type="match status" value="1"/>
</dbReference>
<evidence type="ECO:0000313" key="13">
    <source>
        <dbReference type="EMBL" id="CAH1113230.1"/>
    </source>
</evidence>
<comment type="similarity">
    <text evidence="2">Belongs to the TRAFAC class translation factor GTPase superfamily. Classic translation factor GTPase family. EF-Tu/EF-1A subfamily.</text>
</comment>
<dbReference type="GO" id="GO:0005737">
    <property type="term" value="C:cytoplasm"/>
    <property type="evidence" value="ECO:0007669"/>
    <property type="project" value="UniProtKB-SubCell"/>
</dbReference>
<keyword evidence="9" id="KW-0342">GTP-binding</keyword>
<comment type="catalytic activity">
    <reaction evidence="10">
        <text>GTP + H2O = GDP + phosphate + H(+)</text>
        <dbReference type="Rhea" id="RHEA:19669"/>
        <dbReference type="ChEBI" id="CHEBI:15377"/>
        <dbReference type="ChEBI" id="CHEBI:15378"/>
        <dbReference type="ChEBI" id="CHEBI:37565"/>
        <dbReference type="ChEBI" id="CHEBI:43474"/>
        <dbReference type="ChEBI" id="CHEBI:58189"/>
    </reaction>
    <physiologicalReaction direction="left-to-right" evidence="10">
        <dbReference type="Rhea" id="RHEA:19670"/>
    </physiologicalReaction>
</comment>
<dbReference type="InterPro" id="IPR000795">
    <property type="entry name" value="T_Tr_GTP-bd_dom"/>
</dbReference>
<dbReference type="InterPro" id="IPR037189">
    <property type="entry name" value="HBS1-like_N_sf"/>
</dbReference>
<dbReference type="OrthoDB" id="342024at2759"/>
<proteinExistence type="inferred from homology"/>
<dbReference type="SUPFAM" id="SSF109732">
    <property type="entry name" value="HBS1-like domain"/>
    <property type="match status" value="1"/>
</dbReference>
<evidence type="ECO:0000256" key="1">
    <source>
        <dbReference type="ARBA" id="ARBA00004496"/>
    </source>
</evidence>
<evidence type="ECO:0000256" key="6">
    <source>
        <dbReference type="ARBA" id="ARBA00022801"/>
    </source>
</evidence>
<dbReference type="AlphaFoldDB" id="A0A9P0DA96"/>